<dbReference type="KEGG" id="mtim:DIR46_23320"/>
<keyword evidence="4" id="KW-1185">Reference proteome</keyword>
<evidence type="ECO:0000313" key="4">
    <source>
        <dbReference type="Proteomes" id="UP000245820"/>
    </source>
</evidence>
<gene>
    <name evidence="3" type="ORF">DIR46_23320</name>
</gene>
<feature type="chain" id="PRO_5015478809" description="DUF11 domain-containing protein" evidence="1">
    <location>
        <begin position="29"/>
        <end position="562"/>
    </location>
</feature>
<feature type="signal peptide" evidence="1">
    <location>
        <begin position="1"/>
        <end position="28"/>
    </location>
</feature>
<organism evidence="3 4">
    <name type="scientific">Massilia oculi</name>
    <dbReference type="NCBI Taxonomy" id="945844"/>
    <lineage>
        <taxon>Bacteria</taxon>
        <taxon>Pseudomonadati</taxon>
        <taxon>Pseudomonadota</taxon>
        <taxon>Betaproteobacteria</taxon>
        <taxon>Burkholderiales</taxon>
        <taxon>Oxalobacteraceae</taxon>
        <taxon>Telluria group</taxon>
        <taxon>Massilia</taxon>
    </lineage>
</organism>
<evidence type="ECO:0000259" key="2">
    <source>
        <dbReference type="Pfam" id="PF01345"/>
    </source>
</evidence>
<feature type="domain" description="DUF11" evidence="2">
    <location>
        <begin position="458"/>
        <end position="513"/>
    </location>
</feature>
<proteinExistence type="predicted"/>
<protein>
    <recommendedName>
        <fullName evidence="2">DUF11 domain-containing protein</fullName>
    </recommendedName>
</protein>
<dbReference type="Proteomes" id="UP000245820">
    <property type="component" value="Chromosome"/>
</dbReference>
<dbReference type="NCBIfam" id="TIGR01451">
    <property type="entry name" value="B_ant_repeat"/>
    <property type="match status" value="1"/>
</dbReference>
<dbReference type="RefSeq" id="WP_109347359.1">
    <property type="nucleotide sequence ID" value="NZ_CP029343.1"/>
</dbReference>
<dbReference type="Pfam" id="PF01345">
    <property type="entry name" value="DUF11"/>
    <property type="match status" value="1"/>
</dbReference>
<evidence type="ECO:0000313" key="3">
    <source>
        <dbReference type="EMBL" id="AWL07063.1"/>
    </source>
</evidence>
<dbReference type="EMBL" id="CP029343">
    <property type="protein sequence ID" value="AWL07063.1"/>
    <property type="molecule type" value="Genomic_DNA"/>
</dbReference>
<dbReference type="OrthoDB" id="28649at2"/>
<reference evidence="3 4" key="1">
    <citation type="submission" date="2018-05" db="EMBL/GenBank/DDBJ databases">
        <title>Complete genome sequence of Massilia oculi sp. nov. CCUG 43427T (=DSM 26321T), the type strain of M. oculi, and comparison with genome sequences of other Massilia strains.</title>
        <authorList>
            <person name="Zhu B."/>
        </authorList>
    </citation>
    <scope>NUCLEOTIDE SEQUENCE [LARGE SCALE GENOMIC DNA]</scope>
    <source>
        <strain evidence="3 4">CCUG 43427</strain>
    </source>
</reference>
<dbReference type="InterPro" id="IPR001434">
    <property type="entry name" value="OmcB-like_DUF11"/>
</dbReference>
<dbReference type="Gene3D" id="2.60.40.740">
    <property type="match status" value="1"/>
</dbReference>
<evidence type="ECO:0000256" key="1">
    <source>
        <dbReference type="SAM" id="SignalP"/>
    </source>
</evidence>
<name>A0A2S2DNW9_9BURK</name>
<dbReference type="AlphaFoldDB" id="A0A2S2DNW9"/>
<dbReference type="InterPro" id="IPR047589">
    <property type="entry name" value="DUF11_rpt"/>
</dbReference>
<accession>A0A2S2DNW9</accession>
<keyword evidence="1" id="KW-0732">Signal</keyword>
<sequence>MTSRFVSFTWLRALLVVLCLASALPARAECTATGACITAGPRLASVDTNKSALLGPLLGGLLGTGVSLNAHDWNALAGGNLNLLNFLKVLQTQLNLSSPSQVLGANITLAQIANALSVEAQAEAKPQLATALSGLASQLNGAGATVRLGDLLKITADTGSLGASTVNALDMFTGLIQLYNRRNVLTTPVPVGISGGVLGAAGIVNSVQLYAQVIEPPSYVCGPTGSTFYSAAVRIKLKLDLVTLAPVTNTLVGLGLLQSASIAIGKLDVYADVARGQGSLAAVDAATKAVTLQVAPGVADLYIGKIDDSVFFNRSRTIQDSDVDYGNIGNLQATLALGLAAVNVPLDVKSIVRGQAPFSTSVTMSGSFPQTRTVSSSTVFVTNAANSLVTNLKFRDMPGLGLLQGVVQPLVVTLVTKTVSPLIAPILSGVVDPLLKLLGIGLGEMVVTVEGICQTCDDFKLTKAADRSAALPGNTITYTITFENTGTTTLNNLKVSDPTPAYTTYVDSSCGAMPAGLSCTVASKPEVGATGKVEWGSAAPWRPGRPAASRYRSRCNNFNCAA</sequence>